<evidence type="ECO:0000313" key="10">
    <source>
        <dbReference type="EMBL" id="MFC4388693.1"/>
    </source>
</evidence>
<dbReference type="Proteomes" id="UP001595880">
    <property type="component" value="Unassembled WGS sequence"/>
</dbReference>
<proteinExistence type="inferred from homology"/>
<feature type="transmembrane region" description="Helical" evidence="7">
    <location>
        <begin position="293"/>
        <end position="315"/>
    </location>
</feature>
<evidence type="ECO:0000256" key="1">
    <source>
        <dbReference type="ARBA" id="ARBA00022670"/>
    </source>
</evidence>
<dbReference type="Gene3D" id="3.30.2010.10">
    <property type="entry name" value="Metalloproteases ('zincins'), catalytic domain"/>
    <property type="match status" value="1"/>
</dbReference>
<dbReference type="InterPro" id="IPR032456">
    <property type="entry name" value="Peptidase_M48_N"/>
</dbReference>
<dbReference type="Pfam" id="PF16491">
    <property type="entry name" value="Peptidase_M48_N"/>
    <property type="match status" value="1"/>
</dbReference>
<evidence type="ECO:0000313" key="11">
    <source>
        <dbReference type="Proteomes" id="UP001595880"/>
    </source>
</evidence>
<dbReference type="RefSeq" id="WP_390199913.1">
    <property type="nucleotide sequence ID" value="NZ_JBHSDV010000004.1"/>
</dbReference>
<dbReference type="EMBL" id="JBHSDV010000004">
    <property type="protein sequence ID" value="MFC4388693.1"/>
    <property type="molecule type" value="Genomic_DNA"/>
</dbReference>
<keyword evidence="3 6" id="KW-0378">Hydrolase</keyword>
<dbReference type="EC" id="3.4.24.-" evidence="10"/>
<feature type="domain" description="Peptidase M48" evidence="8">
    <location>
        <begin position="192"/>
        <end position="377"/>
    </location>
</feature>
<evidence type="ECO:0000256" key="6">
    <source>
        <dbReference type="RuleBase" id="RU003983"/>
    </source>
</evidence>
<keyword evidence="1 6" id="KW-0645">Protease</keyword>
<keyword evidence="2" id="KW-0479">Metal-binding</keyword>
<reference evidence="11" key="1">
    <citation type="journal article" date="2019" name="Int. J. Syst. Evol. Microbiol.">
        <title>The Global Catalogue of Microorganisms (GCM) 10K type strain sequencing project: providing services to taxonomists for standard genome sequencing and annotation.</title>
        <authorList>
            <consortium name="The Broad Institute Genomics Platform"/>
            <consortium name="The Broad Institute Genome Sequencing Center for Infectious Disease"/>
            <person name="Wu L."/>
            <person name="Ma J."/>
        </authorList>
    </citation>
    <scope>NUCLEOTIDE SEQUENCE [LARGE SCALE GENOMIC DNA]</scope>
    <source>
        <strain evidence="11">KACC 14058</strain>
    </source>
</reference>
<comment type="cofactor">
    <cofactor evidence="6">
        <name>Zn(2+)</name>
        <dbReference type="ChEBI" id="CHEBI:29105"/>
    </cofactor>
    <text evidence="6">Binds 1 zinc ion per subunit.</text>
</comment>
<organism evidence="10 11">
    <name type="scientific">Gracilibacillus marinus</name>
    <dbReference type="NCBI Taxonomy" id="630535"/>
    <lineage>
        <taxon>Bacteria</taxon>
        <taxon>Bacillati</taxon>
        <taxon>Bacillota</taxon>
        <taxon>Bacilli</taxon>
        <taxon>Bacillales</taxon>
        <taxon>Bacillaceae</taxon>
        <taxon>Gracilibacillus</taxon>
    </lineage>
</organism>
<keyword evidence="7" id="KW-0472">Membrane</keyword>
<keyword evidence="11" id="KW-1185">Reference proteome</keyword>
<comment type="caution">
    <text evidence="10">The sequence shown here is derived from an EMBL/GenBank/DDBJ whole genome shotgun (WGS) entry which is preliminary data.</text>
</comment>
<keyword evidence="5 6" id="KW-0482">Metalloprotease</keyword>
<feature type="domain" description="CAAX prenyl protease 1 N-terminal" evidence="9">
    <location>
        <begin position="31"/>
        <end position="175"/>
    </location>
</feature>
<evidence type="ECO:0000256" key="4">
    <source>
        <dbReference type="ARBA" id="ARBA00022833"/>
    </source>
</evidence>
<evidence type="ECO:0000256" key="7">
    <source>
        <dbReference type="SAM" id="Phobius"/>
    </source>
</evidence>
<keyword evidence="7" id="KW-0812">Transmembrane</keyword>
<keyword evidence="4 6" id="KW-0862">Zinc</keyword>
<evidence type="ECO:0000259" key="9">
    <source>
        <dbReference type="Pfam" id="PF16491"/>
    </source>
</evidence>
<feature type="transmembrane region" description="Helical" evidence="7">
    <location>
        <begin position="260"/>
        <end position="281"/>
    </location>
</feature>
<feature type="transmembrane region" description="Helical" evidence="7">
    <location>
        <begin position="119"/>
        <end position="139"/>
    </location>
</feature>
<evidence type="ECO:0000256" key="2">
    <source>
        <dbReference type="ARBA" id="ARBA00022723"/>
    </source>
</evidence>
<dbReference type="PANTHER" id="PTHR10120">
    <property type="entry name" value="CAAX PRENYL PROTEASE 1"/>
    <property type="match status" value="1"/>
</dbReference>
<comment type="similarity">
    <text evidence="6">Belongs to the peptidase M48 family.</text>
</comment>
<evidence type="ECO:0000256" key="5">
    <source>
        <dbReference type="ARBA" id="ARBA00023049"/>
    </source>
</evidence>
<feature type="transmembrane region" description="Helical" evidence="7">
    <location>
        <begin position="151"/>
        <end position="170"/>
    </location>
</feature>
<accession>A0ABV8W0T6</accession>
<feature type="transmembrane region" description="Helical" evidence="7">
    <location>
        <begin position="68"/>
        <end position="88"/>
    </location>
</feature>
<keyword evidence="7" id="KW-1133">Transmembrane helix</keyword>
<evidence type="ECO:0000259" key="8">
    <source>
        <dbReference type="Pfam" id="PF01435"/>
    </source>
</evidence>
<feature type="transmembrane region" description="Helical" evidence="7">
    <location>
        <begin position="5"/>
        <end position="23"/>
    </location>
</feature>
<sequence length="382" mass="45703">MKKILISYSSYVVLMWFYFYYFYPLDSYSDARYGAISHFIYFALMPVEIIILYSMYTHSRSYLWITKWKSYFSQFATLSIILVCIHWMSHFPFRLTWFLLSKKEGTRTQSFTSWIGEQLVSQLLFFCLIFFLIYLTNIFIRKWPKTWGIRLWLFMLPLAFFYVFIQPIWIDPLFDDFHKLDKSHHMYQALSQQVDSMELTNVDMYIVNKSEKVQTYNAYVTGVFDNKRIVLWDTMLDGMDEAEVLFITAHELGHYIKKHVYIGTGLYLVLVLLVCLFLQWLTNKWQEKSHLELTMKLLLVITILLFITNPLNLFVSREMERSADRFAISHTEDLSPAIQSYKELAIQSKTDIDPASWIQFFKSTHPSIQERIDRIEEKKGEK</sequence>
<dbReference type="InterPro" id="IPR001915">
    <property type="entry name" value="Peptidase_M48"/>
</dbReference>
<name>A0ABV8W0T6_9BACI</name>
<dbReference type="Pfam" id="PF01435">
    <property type="entry name" value="Peptidase_M48"/>
    <property type="match status" value="1"/>
</dbReference>
<gene>
    <name evidence="10" type="ORF">ACFOZ1_12910</name>
</gene>
<protein>
    <submittedName>
        <fullName evidence="10">M48 family metalloprotease</fullName>
        <ecNumber evidence="10">3.4.24.-</ecNumber>
    </submittedName>
</protein>
<feature type="transmembrane region" description="Helical" evidence="7">
    <location>
        <begin position="35"/>
        <end position="56"/>
    </location>
</feature>
<evidence type="ECO:0000256" key="3">
    <source>
        <dbReference type="ARBA" id="ARBA00022801"/>
    </source>
</evidence>
<dbReference type="GO" id="GO:0008237">
    <property type="term" value="F:metallopeptidase activity"/>
    <property type="evidence" value="ECO:0007669"/>
    <property type="project" value="UniProtKB-KW"/>
</dbReference>